<dbReference type="GO" id="GO:0003677">
    <property type="term" value="F:DNA binding"/>
    <property type="evidence" value="ECO:0007669"/>
    <property type="project" value="UniProtKB-KW"/>
</dbReference>
<dbReference type="InterPro" id="IPR000524">
    <property type="entry name" value="Tscrpt_reg_HTH_GntR"/>
</dbReference>
<dbReference type="SMART" id="SM00895">
    <property type="entry name" value="FCD"/>
    <property type="match status" value="1"/>
</dbReference>
<dbReference type="SMART" id="SM00345">
    <property type="entry name" value="HTH_GNTR"/>
    <property type="match status" value="1"/>
</dbReference>
<dbReference type="InterPro" id="IPR011711">
    <property type="entry name" value="GntR_C"/>
</dbReference>
<dbReference type="InterPro" id="IPR036388">
    <property type="entry name" value="WH-like_DNA-bd_sf"/>
</dbReference>
<dbReference type="RefSeq" id="WP_253479493.1">
    <property type="nucleotide sequence ID" value="NZ_JALJXV010000007.1"/>
</dbReference>
<dbReference type="Pfam" id="PF00392">
    <property type="entry name" value="GntR"/>
    <property type="match status" value="1"/>
</dbReference>
<evidence type="ECO:0000313" key="5">
    <source>
        <dbReference type="EMBL" id="MCP1675744.1"/>
    </source>
</evidence>
<evidence type="ECO:0000259" key="4">
    <source>
        <dbReference type="PROSITE" id="PS50949"/>
    </source>
</evidence>
<dbReference type="AlphaFoldDB" id="A0AAE3G4Z3"/>
<keyword evidence="3" id="KW-0804">Transcription</keyword>
<dbReference type="PROSITE" id="PS50949">
    <property type="entry name" value="HTH_GNTR"/>
    <property type="match status" value="1"/>
</dbReference>
<evidence type="ECO:0000256" key="3">
    <source>
        <dbReference type="ARBA" id="ARBA00023163"/>
    </source>
</evidence>
<evidence type="ECO:0000313" key="6">
    <source>
        <dbReference type="Proteomes" id="UP001205843"/>
    </source>
</evidence>
<dbReference type="InterPro" id="IPR008920">
    <property type="entry name" value="TF_FadR/GntR_C"/>
</dbReference>
<keyword evidence="2 5" id="KW-0238">DNA-binding</keyword>
<feature type="domain" description="HTH gntR-type" evidence="4">
    <location>
        <begin position="6"/>
        <end position="73"/>
    </location>
</feature>
<keyword evidence="6" id="KW-1185">Reference proteome</keyword>
<evidence type="ECO:0000256" key="2">
    <source>
        <dbReference type="ARBA" id="ARBA00023125"/>
    </source>
</evidence>
<dbReference type="EMBL" id="JALJXV010000007">
    <property type="protein sequence ID" value="MCP1675744.1"/>
    <property type="molecule type" value="Genomic_DNA"/>
</dbReference>
<comment type="caution">
    <text evidence="5">The sequence shown here is derived from an EMBL/GenBank/DDBJ whole genome shotgun (WGS) entry which is preliminary data.</text>
</comment>
<dbReference type="InterPro" id="IPR036390">
    <property type="entry name" value="WH_DNA-bd_sf"/>
</dbReference>
<dbReference type="PANTHER" id="PTHR43537">
    <property type="entry name" value="TRANSCRIPTIONAL REGULATOR, GNTR FAMILY"/>
    <property type="match status" value="1"/>
</dbReference>
<sequence length="229" mass="25846">MRIQRKSLHMEAADRIRELIVKGELPPGGRIAERQMSERFGISRTPLREALKVLAVEGLVEITQNRGARVAQLSQEDLENTFQVMAALEALSGELACRHITDAELARIRTLHCRMVERYKEQKLTEYSRLGRQIHESIMAAANNPVLVQMYGGLAGRVQRSRYVASMRKDDWKTAIEDHEAIMEALEARDGERLGQILKEHLQHKLDTVLHSPIAVRQVAARAGQAGRA</sequence>
<name>A0AAE3G4Z3_9GAMM</name>
<evidence type="ECO:0000256" key="1">
    <source>
        <dbReference type="ARBA" id="ARBA00023015"/>
    </source>
</evidence>
<keyword evidence="1" id="KW-0805">Transcription regulation</keyword>
<accession>A0AAE3G4Z3</accession>
<dbReference type="PANTHER" id="PTHR43537:SF50">
    <property type="entry name" value="TRANSCRIPTIONAL REGULATORY PROTEIN"/>
    <property type="match status" value="1"/>
</dbReference>
<reference evidence="5" key="1">
    <citation type="submission" date="2022-03" db="EMBL/GenBank/DDBJ databases">
        <title>Genomic Encyclopedia of Type Strains, Phase III (KMG-III): the genomes of soil and plant-associated and newly described type strains.</title>
        <authorList>
            <person name="Whitman W."/>
        </authorList>
    </citation>
    <scope>NUCLEOTIDE SEQUENCE</scope>
    <source>
        <strain evidence="5">ANL 6-2</strain>
    </source>
</reference>
<dbReference type="Gene3D" id="1.10.10.10">
    <property type="entry name" value="Winged helix-like DNA-binding domain superfamily/Winged helix DNA-binding domain"/>
    <property type="match status" value="1"/>
</dbReference>
<dbReference type="Pfam" id="PF07729">
    <property type="entry name" value="FCD"/>
    <property type="match status" value="1"/>
</dbReference>
<dbReference type="PRINTS" id="PR00035">
    <property type="entry name" value="HTHGNTR"/>
</dbReference>
<protein>
    <submittedName>
        <fullName evidence="5">DNA-binding GntR family transcriptional regulator</fullName>
    </submittedName>
</protein>
<dbReference type="Proteomes" id="UP001205843">
    <property type="component" value="Unassembled WGS sequence"/>
</dbReference>
<dbReference type="SUPFAM" id="SSF46785">
    <property type="entry name" value="Winged helix' DNA-binding domain"/>
    <property type="match status" value="1"/>
</dbReference>
<dbReference type="GO" id="GO:0003700">
    <property type="term" value="F:DNA-binding transcription factor activity"/>
    <property type="evidence" value="ECO:0007669"/>
    <property type="project" value="InterPro"/>
</dbReference>
<gene>
    <name evidence="5" type="ORF">J2T57_002899</name>
</gene>
<dbReference type="CDD" id="cd07377">
    <property type="entry name" value="WHTH_GntR"/>
    <property type="match status" value="1"/>
</dbReference>
<proteinExistence type="predicted"/>
<dbReference type="Gene3D" id="1.20.120.530">
    <property type="entry name" value="GntR ligand-binding domain-like"/>
    <property type="match status" value="1"/>
</dbReference>
<organism evidence="5 6">
    <name type="scientific">Natronocella acetinitrilica</name>
    <dbReference type="NCBI Taxonomy" id="414046"/>
    <lineage>
        <taxon>Bacteria</taxon>
        <taxon>Pseudomonadati</taxon>
        <taxon>Pseudomonadota</taxon>
        <taxon>Gammaproteobacteria</taxon>
        <taxon>Chromatiales</taxon>
        <taxon>Ectothiorhodospiraceae</taxon>
        <taxon>Natronocella</taxon>
    </lineage>
</organism>
<dbReference type="SUPFAM" id="SSF48008">
    <property type="entry name" value="GntR ligand-binding domain-like"/>
    <property type="match status" value="1"/>
</dbReference>